<gene>
    <name evidence="1" type="ORF">MGAL_10B071099</name>
</gene>
<dbReference type="OrthoDB" id="10033767at2759"/>
<evidence type="ECO:0000313" key="2">
    <source>
        <dbReference type="Proteomes" id="UP000596742"/>
    </source>
</evidence>
<dbReference type="EMBL" id="UYJE01004046">
    <property type="protein sequence ID" value="VDI24533.1"/>
    <property type="molecule type" value="Genomic_DNA"/>
</dbReference>
<dbReference type="PANTHER" id="PTHR46954:SF1">
    <property type="entry name" value="C2H2-TYPE DOMAIN-CONTAINING PROTEIN"/>
    <property type="match status" value="1"/>
</dbReference>
<comment type="caution">
    <text evidence="1">The sequence shown here is derived from an EMBL/GenBank/DDBJ whole genome shotgun (WGS) entry which is preliminary data.</text>
</comment>
<proteinExistence type="predicted"/>
<dbReference type="Proteomes" id="UP000596742">
    <property type="component" value="Unassembled WGS sequence"/>
</dbReference>
<reference evidence="1" key="1">
    <citation type="submission" date="2018-11" db="EMBL/GenBank/DDBJ databases">
        <authorList>
            <person name="Alioto T."/>
            <person name="Alioto T."/>
        </authorList>
    </citation>
    <scope>NUCLEOTIDE SEQUENCE</scope>
</reference>
<organism evidence="1 2">
    <name type="scientific">Mytilus galloprovincialis</name>
    <name type="common">Mediterranean mussel</name>
    <dbReference type="NCBI Taxonomy" id="29158"/>
    <lineage>
        <taxon>Eukaryota</taxon>
        <taxon>Metazoa</taxon>
        <taxon>Spiralia</taxon>
        <taxon>Lophotrochozoa</taxon>
        <taxon>Mollusca</taxon>
        <taxon>Bivalvia</taxon>
        <taxon>Autobranchia</taxon>
        <taxon>Pteriomorphia</taxon>
        <taxon>Mytilida</taxon>
        <taxon>Mytiloidea</taxon>
        <taxon>Mytilidae</taxon>
        <taxon>Mytilinae</taxon>
        <taxon>Mytilus</taxon>
    </lineage>
</organism>
<dbReference type="AlphaFoldDB" id="A0A8B6DSL3"/>
<sequence length="827" mass="94207">MNSFATYLEQKNLDQQKKQKLNHPVREVADHTWIESHDSVDDVAPKYSFLDNILTKLPYYSHLYFDEQIHVTMNQFKDSMEKTRFINDLKLSVPVNILTYNPGGSIGSIVFIWRVPDNKLPSEISSYSVKVFAKIRHMLPEYHTREMKRQFAKRFCTLHSAPKIPPHILRTIYSELTLDATSLQNPTLEARVKQAILAEDPELVLDMRHLNQGRPNDTFKTFFEALIAKIEQNTAADERRHNVCHLSNYISIPDLIHSVSKDLPEGTPIPSESTVLFSFVPKNSHAKTSKLYTSKVPLQFKVQTRQLRNAHVDEHYCAAMFKYMRQYATKFRDLVTFICVDDKCKVDFGEPGLAMSTGVRGKKSIVPTTSVLSALDHDLGSKGSLVPSVCLEVNLPENQDGSFYRGKVHVTYKDSVFEPSTPWRHSVEIKDILQEKPTMPVLMIFSDGGPDHRITYHSVKLALIVLFKKLGVDTLIAGRTAPGNSWANPAERIMSILNLAIQNISLMREESTSAMEQVLRSANSMNDIRTKSTKYPNLKEAWMESVKPLKTVLGERTSRLKLKEVPFTVHNAAQEVDINAFERQVLTCVDGNLELGKYTQQNVKSKLDYHEFLRTHCRERHYWFQIKKCDNRTCCVAKMSDTEFPWLPDPMMSNDPAHYKPFDDVINTETTEVDRPSSQTQTAKAVAEEIQGVRNQGLVAQNVRKIVRCYECHKPRCVYSKKSLTVRESRAFERLLTKYDYCCGSVITPEGDALEGVVNVRLQIDCNTHVEFPYYASTLAQPDICAFCAAVGATKNQDAIKTHRIVLPVCRDCVVIGKLPPKRNPIK</sequence>
<name>A0A8B6DSL3_MYTGA</name>
<protein>
    <submittedName>
        <fullName evidence="1">Uncharacterized protein</fullName>
    </submittedName>
</protein>
<accession>A0A8B6DSL3</accession>
<keyword evidence="2" id="KW-1185">Reference proteome</keyword>
<dbReference type="PANTHER" id="PTHR46954">
    <property type="entry name" value="C2H2-TYPE DOMAIN-CONTAINING PROTEIN"/>
    <property type="match status" value="1"/>
</dbReference>
<evidence type="ECO:0000313" key="1">
    <source>
        <dbReference type="EMBL" id="VDI24533.1"/>
    </source>
</evidence>